<accession>A0ABT1JEV9</accession>
<dbReference type="RefSeq" id="WP_026418139.1">
    <property type="nucleotide sequence ID" value="NZ_AUBJ02000001.1"/>
</dbReference>
<evidence type="ECO:0000259" key="2">
    <source>
        <dbReference type="Pfam" id="PF00668"/>
    </source>
</evidence>
<sequence>MEGLEPVHLARSRWWAVPTALTDELVETTVRFVLSRHEALRTRLVGDTERGVRQVVDPVDEDVVRARPDLVLGESAPQGFQSGLDQLAHQPFDLHEEWPVRWFLGRRSSGDHVLVAVVHHFVAGFQGCAVLDHEIPVVLDNLASGRAPSAGLPEARGPRQWWAEEDSPRGRRLDARAREHVRRILRDLPSTPFPVAANLRGASDPRAARRVGVTLTSPAVDGCLSWLSQEWGVPHSAVLLAAVSRALAHDLVDESALAWQVFGDRAGPLTGSSSVCYEPVTTLLPASGLAPDGDLLAASSELYRRLLVSLRARAFGDRMIDEEAHHVSRTRGVRVETPFWFNFVDSRGRRAVAPQDLTDPADELRRGTGFDEYEGDRTPGDDFLLYVWREPGQLRIGVYAHERYADVAALRAVLARCAALLHRAAVPSATAASGGPDRRRTASPRWTRLDGGRWTAPDVVRAVLASLVGVESVDVRLVAGDRGTRLHAHLTTSTAHSVDAVRTAALAMLDVPGFAVPDEITLSRGRAAPREDGPERAPALRDLVEIVGRLCGLPAVDPRLSYLAAGGAARHLPSILRGLGARGWDGLSWQDLCSHRSLESLAIALRRK</sequence>
<dbReference type="Pfam" id="PF00668">
    <property type="entry name" value="Condensation"/>
    <property type="match status" value="1"/>
</dbReference>
<dbReference type="SUPFAM" id="SSF52777">
    <property type="entry name" value="CoA-dependent acyltransferases"/>
    <property type="match status" value="2"/>
</dbReference>
<keyword evidence="4" id="KW-1185">Reference proteome</keyword>
<protein>
    <submittedName>
        <fullName evidence="3">Condensation domain-containing protein</fullName>
    </submittedName>
</protein>
<feature type="region of interest" description="Disordered" evidence="1">
    <location>
        <begin position="429"/>
        <end position="448"/>
    </location>
</feature>
<dbReference type="Proteomes" id="UP000791080">
    <property type="component" value="Unassembled WGS sequence"/>
</dbReference>
<organism evidence="3 4">
    <name type="scientific">Actinoalloteichus caeruleus DSM 43889</name>
    <dbReference type="NCBI Taxonomy" id="1120930"/>
    <lineage>
        <taxon>Bacteria</taxon>
        <taxon>Bacillati</taxon>
        <taxon>Actinomycetota</taxon>
        <taxon>Actinomycetes</taxon>
        <taxon>Pseudonocardiales</taxon>
        <taxon>Pseudonocardiaceae</taxon>
        <taxon>Actinoalloteichus</taxon>
        <taxon>Actinoalloteichus cyanogriseus</taxon>
    </lineage>
</organism>
<dbReference type="InterPro" id="IPR001242">
    <property type="entry name" value="Condensation_dom"/>
</dbReference>
<evidence type="ECO:0000256" key="1">
    <source>
        <dbReference type="SAM" id="MobiDB-lite"/>
    </source>
</evidence>
<reference evidence="3 4" key="2">
    <citation type="submission" date="2022-06" db="EMBL/GenBank/DDBJ databases">
        <title>Genomic Encyclopedia of Type Strains, Phase I: the one thousand microbial genomes (KMG-I) project.</title>
        <authorList>
            <person name="Kyrpides N."/>
        </authorList>
    </citation>
    <scope>NUCLEOTIDE SEQUENCE [LARGE SCALE GENOMIC DNA]</scope>
    <source>
        <strain evidence="3 4">DSM 43889</strain>
    </source>
</reference>
<evidence type="ECO:0000313" key="3">
    <source>
        <dbReference type="EMBL" id="MCP2330311.1"/>
    </source>
</evidence>
<evidence type="ECO:0000313" key="4">
    <source>
        <dbReference type="Proteomes" id="UP000791080"/>
    </source>
</evidence>
<feature type="domain" description="Condensation" evidence="2">
    <location>
        <begin position="20"/>
        <end position="243"/>
    </location>
</feature>
<dbReference type="InterPro" id="IPR023213">
    <property type="entry name" value="CAT-like_dom_sf"/>
</dbReference>
<gene>
    <name evidence="3" type="ORF">G443_000581</name>
</gene>
<dbReference type="EMBL" id="AUBJ02000001">
    <property type="protein sequence ID" value="MCP2330311.1"/>
    <property type="molecule type" value="Genomic_DNA"/>
</dbReference>
<dbReference type="Gene3D" id="3.30.559.10">
    <property type="entry name" value="Chloramphenicol acetyltransferase-like domain"/>
    <property type="match status" value="1"/>
</dbReference>
<dbReference type="Gene3D" id="3.30.559.30">
    <property type="entry name" value="Nonribosomal peptide synthetase, condensation domain"/>
    <property type="match status" value="1"/>
</dbReference>
<comment type="caution">
    <text evidence="3">The sequence shown here is derived from an EMBL/GenBank/DDBJ whole genome shotgun (WGS) entry which is preliminary data.</text>
</comment>
<reference evidence="3 4" key="1">
    <citation type="submission" date="2013-07" db="EMBL/GenBank/DDBJ databases">
        <authorList>
            <consortium name="DOE Joint Genome Institute"/>
            <person name="Reeve W."/>
            <person name="Huntemann M."/>
            <person name="Han J."/>
            <person name="Chen A."/>
            <person name="Kyrpides N."/>
            <person name="Mavromatis K."/>
            <person name="Markowitz V."/>
            <person name="Palaniappan K."/>
            <person name="Ivanova N."/>
            <person name="Schaumberg A."/>
            <person name="Pati A."/>
            <person name="Liolios K."/>
            <person name="Nordberg H.P."/>
            <person name="Cantor M.N."/>
            <person name="Hua S.X."/>
            <person name="Woyke T."/>
        </authorList>
    </citation>
    <scope>NUCLEOTIDE SEQUENCE [LARGE SCALE GENOMIC DNA]</scope>
    <source>
        <strain evidence="3 4">DSM 43889</strain>
    </source>
</reference>
<proteinExistence type="predicted"/>
<name>A0ABT1JEV9_ACTCY</name>